<comment type="caution">
    <text evidence="1">The sequence shown here is derived from an EMBL/GenBank/DDBJ whole genome shotgun (WGS) entry which is preliminary data.</text>
</comment>
<organism evidence="1 2">
    <name type="scientific">Motilimonas cestriensis</name>
    <dbReference type="NCBI Taxonomy" id="2742685"/>
    <lineage>
        <taxon>Bacteria</taxon>
        <taxon>Pseudomonadati</taxon>
        <taxon>Pseudomonadota</taxon>
        <taxon>Gammaproteobacteria</taxon>
        <taxon>Alteromonadales</taxon>
        <taxon>Alteromonadales genera incertae sedis</taxon>
        <taxon>Motilimonas</taxon>
    </lineage>
</organism>
<dbReference type="EMBL" id="JAIMJA010000047">
    <property type="protein sequence ID" value="MCE2597384.1"/>
    <property type="molecule type" value="Genomic_DNA"/>
</dbReference>
<reference evidence="1 2" key="1">
    <citation type="journal article" date="2022" name="Environ. Microbiol. Rep.">
        <title>Eco-phylogenetic analyses reveal divergent evolution of vitamin B12 metabolism in the marine bacterial family 'Psychromonadaceae'.</title>
        <authorList>
            <person name="Jin X."/>
            <person name="Yang Y."/>
            <person name="Cao H."/>
            <person name="Gao B."/>
            <person name="Zhao Z."/>
        </authorList>
    </citation>
    <scope>NUCLEOTIDE SEQUENCE [LARGE SCALE GENOMIC DNA]</scope>
    <source>
        <strain evidence="1 2">MKS20</strain>
    </source>
</reference>
<evidence type="ECO:0000313" key="1">
    <source>
        <dbReference type="EMBL" id="MCE2597384.1"/>
    </source>
</evidence>
<proteinExistence type="predicted"/>
<gene>
    <name evidence="1" type="ORF">K6Y31_21675</name>
</gene>
<accession>A0ABS8WEB8</accession>
<sequence length="80" mass="9510">MANSKAYEEGYNSCLNSPYRNPYPEDSFEFNEYERGRTQKIKRSSGYLADYDYFPDDEIVERKLKASVDKPNRYAQAKYK</sequence>
<keyword evidence="2" id="KW-1185">Reference proteome</keyword>
<evidence type="ECO:0000313" key="2">
    <source>
        <dbReference type="Proteomes" id="UP001201273"/>
    </source>
</evidence>
<dbReference type="RefSeq" id="WP_233055122.1">
    <property type="nucleotide sequence ID" value="NZ_JAIMJA010000047.1"/>
</dbReference>
<dbReference type="Proteomes" id="UP001201273">
    <property type="component" value="Unassembled WGS sequence"/>
</dbReference>
<name>A0ABS8WEB8_9GAMM</name>
<protein>
    <submittedName>
        <fullName evidence="1">Uncharacterized protein</fullName>
    </submittedName>
</protein>